<dbReference type="SUPFAM" id="SSF52540">
    <property type="entry name" value="P-loop containing nucleoside triphosphate hydrolases"/>
    <property type="match status" value="2"/>
</dbReference>
<dbReference type="SMART" id="SM00382">
    <property type="entry name" value="AAA"/>
    <property type="match status" value="2"/>
</dbReference>
<evidence type="ECO:0000256" key="1">
    <source>
        <dbReference type="ARBA" id="ARBA00022741"/>
    </source>
</evidence>
<dbReference type="InterPro" id="IPR017871">
    <property type="entry name" value="ABC_transporter-like_CS"/>
</dbReference>
<name>A0ABT3E622_9LACO</name>
<evidence type="ECO:0000256" key="2">
    <source>
        <dbReference type="ARBA" id="ARBA00022840"/>
    </source>
</evidence>
<feature type="compositionally biased region" description="Basic and acidic residues" evidence="3">
    <location>
        <begin position="251"/>
        <end position="262"/>
    </location>
</feature>
<dbReference type="Gene3D" id="3.40.50.300">
    <property type="entry name" value="P-loop containing nucleotide triphosphate hydrolases"/>
    <property type="match status" value="2"/>
</dbReference>
<dbReference type="Proteomes" id="UP001526225">
    <property type="component" value="Unassembled WGS sequence"/>
</dbReference>
<dbReference type="InterPro" id="IPR003439">
    <property type="entry name" value="ABC_transporter-like_ATP-bd"/>
</dbReference>
<dbReference type="NCBIfam" id="NF000355">
    <property type="entry name" value="ribo_prot_ABC_F"/>
    <property type="match status" value="1"/>
</dbReference>
<dbReference type="RefSeq" id="WP_213409502.1">
    <property type="nucleotide sequence ID" value="NZ_CP074441.1"/>
</dbReference>
<protein>
    <submittedName>
        <fullName evidence="5">ATP-binding cassette domain-containing protein</fullName>
    </submittedName>
</protein>
<evidence type="ECO:0000256" key="3">
    <source>
        <dbReference type="SAM" id="MobiDB-lite"/>
    </source>
</evidence>
<keyword evidence="1" id="KW-0547">Nucleotide-binding</keyword>
<organism evidence="5 6">
    <name type="scientific">Weissella ceti</name>
    <dbReference type="NCBI Taxonomy" id="759620"/>
    <lineage>
        <taxon>Bacteria</taxon>
        <taxon>Bacillati</taxon>
        <taxon>Bacillota</taxon>
        <taxon>Bacilli</taxon>
        <taxon>Lactobacillales</taxon>
        <taxon>Lactobacillaceae</taxon>
        <taxon>Weissella</taxon>
    </lineage>
</organism>
<feature type="domain" description="ABC transporter" evidence="4">
    <location>
        <begin position="4"/>
        <end position="213"/>
    </location>
</feature>
<feature type="region of interest" description="Disordered" evidence="3">
    <location>
        <begin position="230"/>
        <end position="282"/>
    </location>
</feature>
<dbReference type="InterPro" id="IPR003593">
    <property type="entry name" value="AAA+_ATPase"/>
</dbReference>
<proteinExistence type="predicted"/>
<dbReference type="PANTHER" id="PTHR42855:SF2">
    <property type="entry name" value="DRUG RESISTANCE ABC TRANSPORTER,ATP-BINDING PROTEIN"/>
    <property type="match status" value="1"/>
</dbReference>
<dbReference type="EMBL" id="JAOZFE010000013">
    <property type="protein sequence ID" value="MCW0953864.1"/>
    <property type="molecule type" value="Genomic_DNA"/>
</dbReference>
<accession>A0ABT3E622</accession>
<comment type="caution">
    <text evidence="5">The sequence shown here is derived from an EMBL/GenBank/DDBJ whole genome shotgun (WGS) entry which is preliminary data.</text>
</comment>
<reference evidence="5 6" key="1">
    <citation type="submission" date="2022-10" db="EMBL/GenBank/DDBJ databases">
        <title>Weissella fermenti sp. nov., isolated from fermented cabbage.</title>
        <authorList>
            <person name="Lee J.K."/>
            <person name="Baek J.H."/>
            <person name="Choi D.G."/>
            <person name="Kim J.M."/>
            <person name="Jeon C.O."/>
        </authorList>
    </citation>
    <scope>NUCLEOTIDE SEQUENCE [LARGE SCALE GENOMIC DNA]</scope>
    <source>
        <strain evidence="5 6">KACC 18534</strain>
    </source>
</reference>
<evidence type="ECO:0000313" key="5">
    <source>
        <dbReference type="EMBL" id="MCW0953864.1"/>
    </source>
</evidence>
<keyword evidence="2 5" id="KW-0067">ATP-binding</keyword>
<dbReference type="Pfam" id="PF00005">
    <property type="entry name" value="ABC_tran"/>
    <property type="match status" value="2"/>
</dbReference>
<dbReference type="InterPro" id="IPR027417">
    <property type="entry name" value="P-loop_NTPase"/>
</dbReference>
<sequence>MSNIIIKNMSFAYDGGDAIFNQVNLNLDSSWKLGLIGRNGRGKTTLLKILQNKLDYQGTIETSVPLKYFPANISDDTVSVQTILNQLVPIEYQWMVDRELSLLGLDLADILDRMFATLSGGERTKVLLAISFIDDEHFILLDEPTNHLDINTRSQITSYLNAKSGFIVISHDRSFLNAVIDHVVAIEQTQLRLYQGNFDVYEHEKALRDQSEQAENTRLKRDINRLTETAREKAQWSNSREQSKSGSRTEFNSKNRGDKGFEGARAARTMKRSKSLLKRKNDEVSQKEKLLKDIEVSEPLTMAPLQSPHSVLLSVSELSIGYTDRPLINPVSFELSTGKVLALTGDNGTGKSALIRALLEQQDLIVSGSYHWASQLIISQVQQDTSGLSGTLADFSETHHLVLEELLGTLFKLGIPRQVFTQQLEQMSEGQKKRVELAKSLLTPAHVFIWDEPLNYLDVFNQEQIEELITQVQPAMLIIEHDQTFLNTIHAQQVALEAFTD</sequence>
<dbReference type="GO" id="GO:0005524">
    <property type="term" value="F:ATP binding"/>
    <property type="evidence" value="ECO:0007669"/>
    <property type="project" value="UniProtKB-KW"/>
</dbReference>
<evidence type="ECO:0000259" key="4">
    <source>
        <dbReference type="PROSITE" id="PS50893"/>
    </source>
</evidence>
<feature type="compositionally biased region" description="Polar residues" evidence="3">
    <location>
        <begin position="235"/>
        <end position="250"/>
    </location>
</feature>
<dbReference type="InterPro" id="IPR051309">
    <property type="entry name" value="ABCF_ATPase"/>
</dbReference>
<keyword evidence="6" id="KW-1185">Reference proteome</keyword>
<dbReference type="PANTHER" id="PTHR42855">
    <property type="entry name" value="ABC TRANSPORTER ATP-BINDING SUBUNIT"/>
    <property type="match status" value="1"/>
</dbReference>
<dbReference type="PROSITE" id="PS00211">
    <property type="entry name" value="ABC_TRANSPORTER_1"/>
    <property type="match status" value="1"/>
</dbReference>
<feature type="domain" description="ABC transporter" evidence="4">
    <location>
        <begin position="313"/>
        <end position="498"/>
    </location>
</feature>
<dbReference type="PROSITE" id="PS50893">
    <property type="entry name" value="ABC_TRANSPORTER_2"/>
    <property type="match status" value="2"/>
</dbReference>
<feature type="compositionally biased region" description="Basic residues" evidence="3">
    <location>
        <begin position="268"/>
        <end position="278"/>
    </location>
</feature>
<evidence type="ECO:0000313" key="6">
    <source>
        <dbReference type="Proteomes" id="UP001526225"/>
    </source>
</evidence>
<gene>
    <name evidence="5" type="ORF">OIT44_07350</name>
</gene>
<dbReference type="CDD" id="cd03221">
    <property type="entry name" value="ABCF_EF-3"/>
    <property type="match status" value="1"/>
</dbReference>